<dbReference type="Gene3D" id="3.60.40.10">
    <property type="entry name" value="PPM-type phosphatase domain"/>
    <property type="match status" value="1"/>
</dbReference>
<dbReference type="SUPFAM" id="SSF81606">
    <property type="entry name" value="PP2C-like"/>
    <property type="match status" value="1"/>
</dbReference>
<feature type="compositionally biased region" description="Gly residues" evidence="1">
    <location>
        <begin position="224"/>
        <end position="235"/>
    </location>
</feature>
<evidence type="ECO:0000313" key="5">
    <source>
        <dbReference type="Proteomes" id="UP001279734"/>
    </source>
</evidence>
<feature type="domain" description="PPM-type phosphatase" evidence="3">
    <location>
        <begin position="145"/>
        <end position="464"/>
    </location>
</feature>
<feature type="transmembrane region" description="Helical" evidence="2">
    <location>
        <begin position="6"/>
        <end position="25"/>
    </location>
</feature>
<comment type="caution">
    <text evidence="4">The sequence shown here is derived from an EMBL/GenBank/DDBJ whole genome shotgun (WGS) entry which is preliminary data.</text>
</comment>
<feature type="region of interest" description="Disordered" evidence="1">
    <location>
        <begin position="212"/>
        <end position="252"/>
    </location>
</feature>
<feature type="transmembrane region" description="Helical" evidence="2">
    <location>
        <begin position="76"/>
        <end position="98"/>
    </location>
</feature>
<reference evidence="4" key="1">
    <citation type="submission" date="2023-05" db="EMBL/GenBank/DDBJ databases">
        <title>Nepenthes gracilis genome sequencing.</title>
        <authorList>
            <person name="Fukushima K."/>
        </authorList>
    </citation>
    <scope>NUCLEOTIDE SEQUENCE</scope>
    <source>
        <strain evidence="4">SING2019-196</strain>
    </source>
</reference>
<evidence type="ECO:0000259" key="3">
    <source>
        <dbReference type="PROSITE" id="PS51746"/>
    </source>
</evidence>
<dbReference type="AlphaFoldDB" id="A0AAD3TFI9"/>
<keyword evidence="2" id="KW-0812">Transmembrane</keyword>
<evidence type="ECO:0000256" key="1">
    <source>
        <dbReference type="SAM" id="MobiDB-lite"/>
    </source>
</evidence>
<dbReference type="SMART" id="SM00332">
    <property type="entry name" value="PP2Cc"/>
    <property type="match status" value="1"/>
</dbReference>
<dbReference type="PANTHER" id="PTHR47992">
    <property type="entry name" value="PROTEIN PHOSPHATASE"/>
    <property type="match status" value="1"/>
</dbReference>
<evidence type="ECO:0000256" key="2">
    <source>
        <dbReference type="SAM" id="Phobius"/>
    </source>
</evidence>
<keyword evidence="2" id="KW-1133">Transmembrane helix</keyword>
<dbReference type="InterPro" id="IPR036457">
    <property type="entry name" value="PPM-type-like_dom_sf"/>
</dbReference>
<dbReference type="InterPro" id="IPR015655">
    <property type="entry name" value="PP2C"/>
</dbReference>
<dbReference type="PROSITE" id="PS51746">
    <property type="entry name" value="PPM_2"/>
    <property type="match status" value="1"/>
</dbReference>
<gene>
    <name evidence="4" type="ORF">Nepgr_030548</name>
</gene>
<organism evidence="4 5">
    <name type="scientific">Nepenthes gracilis</name>
    <name type="common">Slender pitcher plant</name>
    <dbReference type="NCBI Taxonomy" id="150966"/>
    <lineage>
        <taxon>Eukaryota</taxon>
        <taxon>Viridiplantae</taxon>
        <taxon>Streptophyta</taxon>
        <taxon>Embryophyta</taxon>
        <taxon>Tracheophyta</taxon>
        <taxon>Spermatophyta</taxon>
        <taxon>Magnoliopsida</taxon>
        <taxon>eudicotyledons</taxon>
        <taxon>Gunneridae</taxon>
        <taxon>Pentapetalae</taxon>
        <taxon>Caryophyllales</taxon>
        <taxon>Nepenthaceae</taxon>
        <taxon>Nepenthes</taxon>
    </lineage>
</organism>
<protein>
    <recommendedName>
        <fullName evidence="3">PPM-type phosphatase domain-containing protein</fullName>
    </recommendedName>
</protein>
<dbReference type="GO" id="GO:0004722">
    <property type="term" value="F:protein serine/threonine phosphatase activity"/>
    <property type="evidence" value="ECO:0007669"/>
    <property type="project" value="InterPro"/>
</dbReference>
<evidence type="ECO:0000313" key="4">
    <source>
        <dbReference type="EMBL" id="GMH28705.1"/>
    </source>
</evidence>
<name>A0AAD3TFI9_NEPGR</name>
<keyword evidence="5" id="KW-1185">Reference proteome</keyword>
<dbReference type="Pfam" id="PF00481">
    <property type="entry name" value="PP2C"/>
    <property type="match status" value="1"/>
</dbReference>
<feature type="region of interest" description="Disordered" evidence="1">
    <location>
        <begin position="510"/>
        <end position="548"/>
    </location>
</feature>
<dbReference type="InterPro" id="IPR001932">
    <property type="entry name" value="PPM-type_phosphatase-like_dom"/>
</dbReference>
<proteinExistence type="predicted"/>
<keyword evidence="2" id="KW-0472">Membrane</keyword>
<dbReference type="CDD" id="cd00143">
    <property type="entry name" value="PP2Cc"/>
    <property type="match status" value="1"/>
</dbReference>
<dbReference type="Proteomes" id="UP001279734">
    <property type="component" value="Unassembled WGS sequence"/>
</dbReference>
<dbReference type="EMBL" id="BSYO01000035">
    <property type="protein sequence ID" value="GMH28705.1"/>
    <property type="molecule type" value="Genomic_DNA"/>
</dbReference>
<accession>A0AAD3TFI9</accession>
<sequence length="548" mass="60944">MNDELFNVPVIALFFSVTFEELLCFRIQISSFHIRRILAPITLIWLLHLPLASGNRENQNSSQILALFSRENFGEFSGLAVISFWFCFFVAISMGACCSRDGSFRGVRDREIDVVEYEDDNRHHENDVRRGDYGASVRLKGSSTLVAMATQQGRKGINQDAMTVWEGFIGEKDVFFCGVFDGHGPCGHKVARHVRDNLPSKLSSTYKLFHTRVRSQNDGEDDGGGGGGSGGGGEHGGGHDHQEPNSPIGHNYDNSVFGSWKASFVRSFREMDKDLSLDGSIECYCSGSTAVTVVKQGDHLMIGNLGDSRAVLCTRGDKGQVIPIQLTVDMKPSLPREAERISSCRGRVFALDEEPDVLRVWLPDDDTPGLAMTRAFGDFCLKEYGLISLPQVFYRKLTTRDEFVVLATDGVWDVLTNLEVVRIVASARKRSMAAKLLVAHALRAWKSRFPSSRVDDIAIVCLFFKFPSMDKSLSEMSQVTPDSMSHLNSSISRYSSLSDDDFEYAQSKIREDEPEEWSVLGGATREESMLDTSQSSGSSTIRRRGRSR</sequence>